<dbReference type="GO" id="GO:0004523">
    <property type="term" value="F:RNA-DNA hybrid ribonuclease activity"/>
    <property type="evidence" value="ECO:0007669"/>
    <property type="project" value="InterPro"/>
</dbReference>
<dbReference type="CDD" id="cd06222">
    <property type="entry name" value="RNase_H_like"/>
    <property type="match status" value="1"/>
</dbReference>
<dbReference type="PANTHER" id="PTHR47723:SF19">
    <property type="entry name" value="POLYNUCLEOTIDYL TRANSFERASE, RIBONUCLEASE H-LIKE SUPERFAMILY PROTEIN"/>
    <property type="match status" value="1"/>
</dbReference>
<keyword evidence="3" id="KW-1185">Reference proteome</keyword>
<accession>A0A200RA41</accession>
<dbReference type="InterPro" id="IPR036397">
    <property type="entry name" value="RNaseH_sf"/>
</dbReference>
<dbReference type="Proteomes" id="UP000195402">
    <property type="component" value="Unassembled WGS sequence"/>
</dbReference>
<dbReference type="PANTHER" id="PTHR47723">
    <property type="entry name" value="OS05G0353850 PROTEIN"/>
    <property type="match status" value="1"/>
</dbReference>
<dbReference type="STRING" id="56857.A0A200RA41"/>
<sequence length="197" mass="21781">MAVGPIMPHKHRAQFFIDLTLSTNGAHTIKWHPPDRGKLKINVDGATGSKIIAAGVVVRDSEGSVLACYTFFDSNWEGVNAAQEAESQAFLKGLEVAQNFQGRSITIEGDSKEVVSYISNPTTTCPWRLRSIIEDCRTLLKRLDNSSLQFVRREGNCVTHALAKTAISNRSCNVWMNSYPSCIAESVIRDKSFIVSF</sequence>
<dbReference type="AlphaFoldDB" id="A0A200RA41"/>
<dbReference type="InterPro" id="IPR044730">
    <property type="entry name" value="RNase_H-like_dom_plant"/>
</dbReference>
<evidence type="ECO:0000313" key="2">
    <source>
        <dbReference type="EMBL" id="OVA19582.1"/>
    </source>
</evidence>
<feature type="domain" description="RNase H type-1" evidence="1">
    <location>
        <begin position="42"/>
        <end position="166"/>
    </location>
</feature>
<protein>
    <recommendedName>
        <fullName evidence="1">RNase H type-1 domain-containing protein</fullName>
    </recommendedName>
</protein>
<dbReference type="SUPFAM" id="SSF53098">
    <property type="entry name" value="Ribonuclease H-like"/>
    <property type="match status" value="1"/>
</dbReference>
<name>A0A200RA41_MACCD</name>
<dbReference type="InterPro" id="IPR053151">
    <property type="entry name" value="RNase_H-like"/>
</dbReference>
<dbReference type="Pfam" id="PF13456">
    <property type="entry name" value="RVT_3"/>
    <property type="match status" value="1"/>
</dbReference>
<reference evidence="2 3" key="1">
    <citation type="journal article" date="2017" name="Mol. Plant">
        <title>The Genome of Medicinal Plant Macleaya cordata Provides New Insights into Benzylisoquinoline Alkaloids Metabolism.</title>
        <authorList>
            <person name="Liu X."/>
            <person name="Liu Y."/>
            <person name="Huang P."/>
            <person name="Ma Y."/>
            <person name="Qing Z."/>
            <person name="Tang Q."/>
            <person name="Cao H."/>
            <person name="Cheng P."/>
            <person name="Zheng Y."/>
            <person name="Yuan Z."/>
            <person name="Zhou Y."/>
            <person name="Liu J."/>
            <person name="Tang Z."/>
            <person name="Zhuo Y."/>
            <person name="Zhang Y."/>
            <person name="Yu L."/>
            <person name="Huang J."/>
            <person name="Yang P."/>
            <person name="Peng Q."/>
            <person name="Zhang J."/>
            <person name="Jiang W."/>
            <person name="Zhang Z."/>
            <person name="Lin K."/>
            <person name="Ro D.K."/>
            <person name="Chen X."/>
            <person name="Xiong X."/>
            <person name="Shang Y."/>
            <person name="Huang S."/>
            <person name="Zeng J."/>
        </authorList>
    </citation>
    <scope>NUCLEOTIDE SEQUENCE [LARGE SCALE GENOMIC DNA]</scope>
    <source>
        <strain evidence="3">cv. BLH2017</strain>
        <tissue evidence="2">Root</tissue>
    </source>
</reference>
<evidence type="ECO:0000259" key="1">
    <source>
        <dbReference type="Pfam" id="PF13456"/>
    </source>
</evidence>
<dbReference type="Gene3D" id="3.30.420.10">
    <property type="entry name" value="Ribonuclease H-like superfamily/Ribonuclease H"/>
    <property type="match status" value="1"/>
</dbReference>
<gene>
    <name evidence="2" type="ORF">BVC80_8589g4</name>
</gene>
<dbReference type="OrthoDB" id="1906820at2759"/>
<evidence type="ECO:0000313" key="3">
    <source>
        <dbReference type="Proteomes" id="UP000195402"/>
    </source>
</evidence>
<comment type="caution">
    <text evidence="2">The sequence shown here is derived from an EMBL/GenBank/DDBJ whole genome shotgun (WGS) entry which is preliminary data.</text>
</comment>
<dbReference type="OMA" id="MENEVSW"/>
<dbReference type="GO" id="GO:0003676">
    <property type="term" value="F:nucleic acid binding"/>
    <property type="evidence" value="ECO:0007669"/>
    <property type="project" value="InterPro"/>
</dbReference>
<dbReference type="InterPro" id="IPR002156">
    <property type="entry name" value="RNaseH_domain"/>
</dbReference>
<dbReference type="InterPro" id="IPR012337">
    <property type="entry name" value="RNaseH-like_sf"/>
</dbReference>
<dbReference type="EMBL" id="MVGT01000184">
    <property type="protein sequence ID" value="OVA19582.1"/>
    <property type="molecule type" value="Genomic_DNA"/>
</dbReference>
<proteinExistence type="predicted"/>
<dbReference type="InParanoid" id="A0A200RA41"/>
<organism evidence="2 3">
    <name type="scientific">Macleaya cordata</name>
    <name type="common">Five-seeded plume-poppy</name>
    <name type="synonym">Bocconia cordata</name>
    <dbReference type="NCBI Taxonomy" id="56857"/>
    <lineage>
        <taxon>Eukaryota</taxon>
        <taxon>Viridiplantae</taxon>
        <taxon>Streptophyta</taxon>
        <taxon>Embryophyta</taxon>
        <taxon>Tracheophyta</taxon>
        <taxon>Spermatophyta</taxon>
        <taxon>Magnoliopsida</taxon>
        <taxon>Ranunculales</taxon>
        <taxon>Papaveraceae</taxon>
        <taxon>Papaveroideae</taxon>
        <taxon>Macleaya</taxon>
    </lineage>
</organism>